<evidence type="ECO:0000256" key="2">
    <source>
        <dbReference type="ARBA" id="ARBA00016082"/>
    </source>
</evidence>
<organism evidence="9 10">
    <name type="scientific">Flavobacterium phage 2A</name>
    <dbReference type="NCBI Taxonomy" id="1792273"/>
    <lineage>
        <taxon>Viruses</taxon>
        <taxon>Duplodnaviria</taxon>
        <taxon>Heunggongvirae</taxon>
        <taxon>Uroviricota</taxon>
        <taxon>Caudoviricetes</taxon>
        <taxon>Duneviridae</taxon>
        <taxon>Unahavirus</taxon>
        <taxon>Unahavirus uv2A</taxon>
    </lineage>
</organism>
<dbReference type="KEGG" id="vg:30308806"/>
<dbReference type="GeneID" id="30308806"/>
<dbReference type="GO" id="GO:0006310">
    <property type="term" value="P:DNA recombination"/>
    <property type="evidence" value="ECO:0007669"/>
    <property type="project" value="UniProtKB-KW"/>
</dbReference>
<proteinExistence type="inferred from homology"/>
<dbReference type="PANTHER" id="PTHR30349:SF41">
    <property type="entry name" value="INTEGRASE_RECOMBINASE PROTEIN MJ0367-RELATED"/>
    <property type="match status" value="1"/>
</dbReference>
<reference evidence="9 10" key="1">
    <citation type="submission" date="2016-01" db="EMBL/GenBank/DDBJ databases">
        <title>Molecular aspects and genomic diversity of bacteriophages-specific to fish pathogen Flavobacterium psychrophilum.</title>
        <authorList>
            <person name="Castillo D."/>
            <person name="Middelboe M."/>
        </authorList>
    </citation>
    <scope>NUCLEOTIDE SEQUENCE [LARGE SCALE GENOMIC DNA]</scope>
</reference>
<name>A0A1B0WM49_9CAUD</name>
<dbReference type="GO" id="GO:0003677">
    <property type="term" value="F:DNA binding"/>
    <property type="evidence" value="ECO:0007669"/>
    <property type="project" value="UniProtKB-KW"/>
</dbReference>
<keyword evidence="7" id="KW-1179">Viral genome integration</keyword>
<dbReference type="PROSITE" id="PS51898">
    <property type="entry name" value="TYR_RECOMBINASE"/>
    <property type="match status" value="1"/>
</dbReference>
<keyword evidence="3" id="KW-0808">Transferase</keyword>
<dbReference type="SUPFAM" id="SSF56349">
    <property type="entry name" value="DNA breaking-rejoining enzymes"/>
    <property type="match status" value="1"/>
</dbReference>
<evidence type="ECO:0000259" key="8">
    <source>
        <dbReference type="PROSITE" id="PS51898"/>
    </source>
</evidence>
<dbReference type="EMBL" id="KU599887">
    <property type="protein sequence ID" value="ANB40912.1"/>
    <property type="molecule type" value="Genomic_DNA"/>
</dbReference>
<dbReference type="GO" id="GO:0075713">
    <property type="term" value="P:establishment of integrated proviral latency"/>
    <property type="evidence" value="ECO:0007669"/>
    <property type="project" value="UniProtKB-KW"/>
</dbReference>
<protein>
    <recommendedName>
        <fullName evidence="2">Integrase</fullName>
    </recommendedName>
</protein>
<sequence>MNGNRTYLDASEMKKCFDFYKSDFISPSYKLVLGYFLFSCMTGLRVSNIQKLNRDQLMQNDISLVTVKNNKDKNLALNDNAKKIIHECPNLFITKFADQHLNDELKKIMKGIGITRKVSMHVGRHTFATLFLKMGGKVEMLQMLLSHSSITQTMVYVHIVQAEANKEIFLLDKLPWD</sequence>
<keyword evidence="7" id="KW-0229">DNA integration</keyword>
<keyword evidence="4" id="KW-0378">Hydrolase</keyword>
<dbReference type="InterPro" id="IPR002104">
    <property type="entry name" value="Integrase_catalytic"/>
</dbReference>
<dbReference type="GO" id="GO:0044826">
    <property type="term" value="P:viral genome integration into host DNA"/>
    <property type="evidence" value="ECO:0007669"/>
    <property type="project" value="UniProtKB-KW"/>
</dbReference>
<dbReference type="InterPro" id="IPR050090">
    <property type="entry name" value="Tyrosine_recombinase_XerCD"/>
</dbReference>
<comment type="similarity">
    <text evidence="1">Belongs to the 'phage' integrase family.</text>
</comment>
<evidence type="ECO:0000256" key="1">
    <source>
        <dbReference type="ARBA" id="ARBA00008857"/>
    </source>
</evidence>
<evidence type="ECO:0000256" key="6">
    <source>
        <dbReference type="ARBA" id="ARBA00023172"/>
    </source>
</evidence>
<dbReference type="GO" id="GO:0015074">
    <property type="term" value="P:DNA integration"/>
    <property type="evidence" value="ECO:0007669"/>
    <property type="project" value="InterPro"/>
</dbReference>
<dbReference type="Pfam" id="PF00589">
    <property type="entry name" value="Phage_integrase"/>
    <property type="match status" value="1"/>
</dbReference>
<dbReference type="GO" id="GO:0016787">
    <property type="term" value="F:hydrolase activity"/>
    <property type="evidence" value="ECO:0007669"/>
    <property type="project" value="UniProtKB-KW"/>
</dbReference>
<dbReference type="Gene3D" id="1.10.443.10">
    <property type="entry name" value="Intergrase catalytic core"/>
    <property type="match status" value="1"/>
</dbReference>
<accession>A0A1B0WM49</accession>
<evidence type="ECO:0000313" key="10">
    <source>
        <dbReference type="Proteomes" id="UP000202917"/>
    </source>
</evidence>
<keyword evidence="10" id="KW-1185">Reference proteome</keyword>
<keyword evidence="7" id="KW-1160">Virus entry into host cell</keyword>
<evidence type="ECO:0000256" key="4">
    <source>
        <dbReference type="ARBA" id="ARBA00022801"/>
    </source>
</evidence>
<dbReference type="GO" id="GO:0016740">
    <property type="term" value="F:transferase activity"/>
    <property type="evidence" value="ECO:0007669"/>
    <property type="project" value="UniProtKB-KW"/>
</dbReference>
<keyword evidence="5" id="KW-0238">DNA-binding</keyword>
<dbReference type="Proteomes" id="UP000202917">
    <property type="component" value="Segment"/>
</dbReference>
<dbReference type="InterPro" id="IPR011010">
    <property type="entry name" value="DNA_brk_join_enz"/>
</dbReference>
<dbReference type="RefSeq" id="YP_009322873.1">
    <property type="nucleotide sequence ID" value="NC_031926.1"/>
</dbReference>
<feature type="domain" description="Tyr recombinase" evidence="8">
    <location>
        <begin position="3"/>
        <end position="170"/>
    </location>
</feature>
<dbReference type="OrthoDB" id="10743at10239"/>
<keyword evidence="6" id="KW-0233">DNA recombination</keyword>
<evidence type="ECO:0000313" key="9">
    <source>
        <dbReference type="EMBL" id="ANB40912.1"/>
    </source>
</evidence>
<evidence type="ECO:0000256" key="7">
    <source>
        <dbReference type="ARBA" id="ARBA00023195"/>
    </source>
</evidence>
<dbReference type="InterPro" id="IPR013762">
    <property type="entry name" value="Integrase-like_cat_sf"/>
</dbReference>
<evidence type="ECO:0000256" key="3">
    <source>
        <dbReference type="ARBA" id="ARBA00022679"/>
    </source>
</evidence>
<evidence type="ECO:0000256" key="5">
    <source>
        <dbReference type="ARBA" id="ARBA00023125"/>
    </source>
</evidence>
<dbReference type="PANTHER" id="PTHR30349">
    <property type="entry name" value="PHAGE INTEGRASE-RELATED"/>
    <property type="match status" value="1"/>
</dbReference>